<keyword evidence="3" id="KW-1185">Reference proteome</keyword>
<dbReference type="InterPro" id="IPR029024">
    <property type="entry name" value="TerB-like"/>
</dbReference>
<gene>
    <name evidence="2" type="ORF">ACGRVM_00355</name>
</gene>
<protein>
    <submittedName>
        <fullName evidence="2">TerB family tellurite resistance protein</fullName>
    </submittedName>
</protein>
<comment type="caution">
    <text evidence="2">The sequence shown here is derived from an EMBL/GenBank/DDBJ whole genome shotgun (WGS) entry which is preliminary data.</text>
</comment>
<organism evidence="2 3">
    <name type="scientific">Roseovarius aquimarinus</name>
    <dbReference type="NCBI Taxonomy" id="1229156"/>
    <lineage>
        <taxon>Bacteria</taxon>
        <taxon>Pseudomonadati</taxon>
        <taxon>Pseudomonadota</taxon>
        <taxon>Alphaproteobacteria</taxon>
        <taxon>Rhodobacterales</taxon>
        <taxon>Roseobacteraceae</taxon>
        <taxon>Roseovarius</taxon>
    </lineage>
</organism>
<dbReference type="RefSeq" id="WP_377169842.1">
    <property type="nucleotide sequence ID" value="NZ_JBHTJC010000001.1"/>
</dbReference>
<dbReference type="InterPro" id="IPR007791">
    <property type="entry name" value="DjlA_N"/>
</dbReference>
<accession>A0ABW7I2L0</accession>
<dbReference type="EMBL" id="JBIHMM010000001">
    <property type="protein sequence ID" value="MFH0252328.1"/>
    <property type="molecule type" value="Genomic_DNA"/>
</dbReference>
<dbReference type="Proteomes" id="UP001607157">
    <property type="component" value="Unassembled WGS sequence"/>
</dbReference>
<dbReference type="Pfam" id="PF05099">
    <property type="entry name" value="TerB"/>
    <property type="match status" value="1"/>
</dbReference>
<dbReference type="CDD" id="cd07313">
    <property type="entry name" value="terB_like_2"/>
    <property type="match status" value="1"/>
</dbReference>
<name>A0ABW7I2L0_9RHOB</name>
<reference evidence="2 3" key="1">
    <citation type="submission" date="2024-10" db="EMBL/GenBank/DDBJ databases">
        <authorList>
            <person name="Yang X.-N."/>
        </authorList>
    </citation>
    <scope>NUCLEOTIDE SEQUENCE [LARGE SCALE GENOMIC DNA]</scope>
    <source>
        <strain evidence="2 3">CAU 1059</strain>
    </source>
</reference>
<dbReference type="SUPFAM" id="SSF158682">
    <property type="entry name" value="TerB-like"/>
    <property type="match status" value="1"/>
</dbReference>
<evidence type="ECO:0000313" key="2">
    <source>
        <dbReference type="EMBL" id="MFH0252328.1"/>
    </source>
</evidence>
<dbReference type="Gene3D" id="1.10.3680.10">
    <property type="entry name" value="TerB-like"/>
    <property type="match status" value="1"/>
</dbReference>
<evidence type="ECO:0000259" key="1">
    <source>
        <dbReference type="Pfam" id="PF05099"/>
    </source>
</evidence>
<evidence type="ECO:0000313" key="3">
    <source>
        <dbReference type="Proteomes" id="UP001607157"/>
    </source>
</evidence>
<proteinExistence type="predicted"/>
<sequence>MIADFFKRLTAAQTEPLGDGDARLALAALLVRVARTDGHYAPSEIERIDRILATRYRLDADGVKALRREAEAAEAEAPDTVRFTREIKDAVPYEDRTAVIEALWQVVLADGDRADPENALLRMTASLLGVSDVDSAGARQRAASSQ</sequence>
<feature type="domain" description="Co-chaperone DjlA N-terminal" evidence="1">
    <location>
        <begin position="23"/>
        <end position="140"/>
    </location>
</feature>